<dbReference type="FunFam" id="3.30.830.10:FF:000002">
    <property type="entry name" value="Mitochondrial-processing peptidase subunit beta"/>
    <property type="match status" value="1"/>
</dbReference>
<evidence type="ECO:0000256" key="3">
    <source>
        <dbReference type="ARBA" id="ARBA00004173"/>
    </source>
</evidence>
<dbReference type="Pfam" id="PF00675">
    <property type="entry name" value="Peptidase_M16"/>
    <property type="match status" value="1"/>
</dbReference>
<dbReference type="GO" id="GO:0005759">
    <property type="term" value="C:mitochondrial matrix"/>
    <property type="evidence" value="ECO:0007669"/>
    <property type="project" value="UniProtKB-ARBA"/>
</dbReference>
<evidence type="ECO:0000256" key="2">
    <source>
        <dbReference type="ARBA" id="ARBA00001947"/>
    </source>
</evidence>
<evidence type="ECO:0000256" key="11">
    <source>
        <dbReference type="ARBA" id="ARBA00022946"/>
    </source>
</evidence>
<keyword evidence="13" id="KW-0496">Mitochondrion</keyword>
<dbReference type="InterPro" id="IPR007863">
    <property type="entry name" value="Peptidase_M16_C"/>
</dbReference>
<dbReference type="Pfam" id="PF05193">
    <property type="entry name" value="Peptidase_M16_C"/>
    <property type="match status" value="1"/>
</dbReference>
<dbReference type="EMBL" id="CAJHNH020000438">
    <property type="protein sequence ID" value="CAG5117691.1"/>
    <property type="molecule type" value="Genomic_DNA"/>
</dbReference>
<reference evidence="17" key="1">
    <citation type="submission" date="2021-04" db="EMBL/GenBank/DDBJ databases">
        <authorList>
            <consortium name="Molecular Ecology Group"/>
        </authorList>
    </citation>
    <scope>NUCLEOTIDE SEQUENCE</scope>
</reference>
<evidence type="ECO:0000256" key="5">
    <source>
        <dbReference type="ARBA" id="ARBA00012299"/>
    </source>
</evidence>
<evidence type="ECO:0000256" key="10">
    <source>
        <dbReference type="ARBA" id="ARBA00022833"/>
    </source>
</evidence>
<organism evidence="17 18">
    <name type="scientific">Candidula unifasciata</name>
    <dbReference type="NCBI Taxonomy" id="100452"/>
    <lineage>
        <taxon>Eukaryota</taxon>
        <taxon>Metazoa</taxon>
        <taxon>Spiralia</taxon>
        <taxon>Lophotrochozoa</taxon>
        <taxon>Mollusca</taxon>
        <taxon>Gastropoda</taxon>
        <taxon>Heterobranchia</taxon>
        <taxon>Euthyneura</taxon>
        <taxon>Panpulmonata</taxon>
        <taxon>Eupulmonata</taxon>
        <taxon>Stylommatophora</taxon>
        <taxon>Helicina</taxon>
        <taxon>Helicoidea</taxon>
        <taxon>Geomitridae</taxon>
        <taxon>Candidula</taxon>
    </lineage>
</organism>
<feature type="domain" description="Peptidase M16 N-terminal" evidence="15">
    <location>
        <begin position="61"/>
        <end position="207"/>
    </location>
</feature>
<sequence>MASSLLKVNGGVSGLVKLSQKVPCAVALNNRRWRSAKALTYEQAVLNIPETKVTTLNNGIRVATENTGIITSTVGLWIDAGSRYENARNNGVAHFAEHLLYKGTKKRSQTDLELEIENLGAHLSSYTTREQTAFYAKCFQKDLPKALEILADITQNSRFAEEDVEKERGVILRELQEAETNLQEVVFDHLHAIAYQGTPLGQTTFGPSENIKSLQRNDLIEYVGNNFKPPRIVIAAAGGVNHDELVRLAEQHFGRIGAGYEGEVPILQQARFTGSELRVRDDFMPLAHVAVAVEGCGWQDPDSLALLLASTLVGSWDRSHGGGANLSNQLAQHTVKLNLAHSYQSFNTSYTDTGLWGVYFVTDRLHIDDFIYNVQHEWMRLCGGVKESEVERARNQLITSLLQHLEGTTPVCDDIGRQILNYGRRIPLDELELRLNAINSTTLRDVCMKYIYDKCPAVVGVGPVEGLTDYNRLRAGMYWLRT</sequence>
<comment type="similarity">
    <text evidence="4">Belongs to the peptidase M16 family.</text>
</comment>
<dbReference type="AlphaFoldDB" id="A0A8S3YQY5"/>
<name>A0A8S3YQY5_9EUPU</name>
<comment type="subcellular location">
    <subcellularLocation>
        <location evidence="3">Mitochondrion</location>
    </subcellularLocation>
</comment>
<dbReference type="PANTHER" id="PTHR11851">
    <property type="entry name" value="METALLOPROTEASE"/>
    <property type="match status" value="1"/>
</dbReference>
<comment type="cofactor">
    <cofactor evidence="2">
        <name>Zn(2+)</name>
        <dbReference type="ChEBI" id="CHEBI:29105"/>
    </cofactor>
</comment>
<keyword evidence="8" id="KW-0479">Metal-binding</keyword>
<dbReference type="EC" id="3.4.24.64" evidence="5"/>
<evidence type="ECO:0000256" key="7">
    <source>
        <dbReference type="ARBA" id="ARBA00022670"/>
    </source>
</evidence>
<evidence type="ECO:0000256" key="12">
    <source>
        <dbReference type="ARBA" id="ARBA00023049"/>
    </source>
</evidence>
<evidence type="ECO:0000256" key="6">
    <source>
        <dbReference type="ARBA" id="ARBA00020510"/>
    </source>
</evidence>
<accession>A0A8S3YQY5</accession>
<keyword evidence="11" id="KW-0809">Transit peptide</keyword>
<dbReference type="GO" id="GO:0046872">
    <property type="term" value="F:metal ion binding"/>
    <property type="evidence" value="ECO:0007669"/>
    <property type="project" value="UniProtKB-KW"/>
</dbReference>
<evidence type="ECO:0000313" key="17">
    <source>
        <dbReference type="EMBL" id="CAG5117691.1"/>
    </source>
</evidence>
<evidence type="ECO:0000256" key="8">
    <source>
        <dbReference type="ARBA" id="ARBA00022723"/>
    </source>
</evidence>
<proteinExistence type="inferred from homology"/>
<evidence type="ECO:0000313" key="18">
    <source>
        <dbReference type="Proteomes" id="UP000678393"/>
    </source>
</evidence>
<evidence type="ECO:0000256" key="13">
    <source>
        <dbReference type="ARBA" id="ARBA00023128"/>
    </source>
</evidence>
<dbReference type="PANTHER" id="PTHR11851:SF149">
    <property type="entry name" value="GH01077P"/>
    <property type="match status" value="1"/>
</dbReference>
<protein>
    <recommendedName>
        <fullName evidence="6">Mitochondrial-processing peptidase subunit beta</fullName>
        <ecNumber evidence="5">3.4.24.64</ecNumber>
    </recommendedName>
    <alternativeName>
        <fullName evidence="14">Beta-MPP</fullName>
    </alternativeName>
</protein>
<dbReference type="OrthoDB" id="10251424at2759"/>
<evidence type="ECO:0000256" key="4">
    <source>
        <dbReference type="ARBA" id="ARBA00007261"/>
    </source>
</evidence>
<dbReference type="InterPro" id="IPR050361">
    <property type="entry name" value="MPP/UQCRC_Complex"/>
</dbReference>
<dbReference type="Gene3D" id="3.30.830.10">
    <property type="entry name" value="Metalloenzyme, LuxS/M16 peptidase-like"/>
    <property type="match status" value="2"/>
</dbReference>
<keyword evidence="12" id="KW-0482">Metalloprotease</keyword>
<comment type="catalytic activity">
    <reaction evidence="1">
        <text>Release of N-terminal transit peptides from precursor proteins imported into the mitochondrion, typically with Arg in position P2.</text>
        <dbReference type="EC" id="3.4.24.64"/>
    </reaction>
</comment>
<keyword evidence="9" id="KW-0378">Hydrolase</keyword>
<gene>
    <name evidence="17" type="ORF">CUNI_LOCUS3249</name>
</gene>
<evidence type="ECO:0000256" key="1">
    <source>
        <dbReference type="ARBA" id="ARBA00001098"/>
    </source>
</evidence>
<evidence type="ECO:0000259" key="15">
    <source>
        <dbReference type="Pfam" id="PF00675"/>
    </source>
</evidence>
<feature type="domain" description="Peptidase M16 C-terminal" evidence="16">
    <location>
        <begin position="213"/>
        <end position="397"/>
    </location>
</feature>
<dbReference type="InterPro" id="IPR011249">
    <property type="entry name" value="Metalloenz_LuxS/M16"/>
</dbReference>
<evidence type="ECO:0000256" key="14">
    <source>
        <dbReference type="ARBA" id="ARBA00031018"/>
    </source>
</evidence>
<dbReference type="SUPFAM" id="SSF63411">
    <property type="entry name" value="LuxS/MPP-like metallohydrolase"/>
    <property type="match status" value="2"/>
</dbReference>
<keyword evidence="10" id="KW-0862">Zinc</keyword>
<keyword evidence="18" id="KW-1185">Reference proteome</keyword>
<dbReference type="GO" id="GO:0004222">
    <property type="term" value="F:metalloendopeptidase activity"/>
    <property type="evidence" value="ECO:0007669"/>
    <property type="project" value="UniProtKB-EC"/>
</dbReference>
<comment type="caution">
    <text evidence="17">The sequence shown here is derived from an EMBL/GenBank/DDBJ whole genome shotgun (WGS) entry which is preliminary data.</text>
</comment>
<keyword evidence="7" id="KW-0645">Protease</keyword>
<dbReference type="InterPro" id="IPR011765">
    <property type="entry name" value="Pept_M16_N"/>
</dbReference>
<dbReference type="FunFam" id="3.30.830.10:FF:000001">
    <property type="entry name" value="Mitochondrial-processing peptidase subunit beta, mitochondrial"/>
    <property type="match status" value="1"/>
</dbReference>
<evidence type="ECO:0000256" key="9">
    <source>
        <dbReference type="ARBA" id="ARBA00022801"/>
    </source>
</evidence>
<dbReference type="Proteomes" id="UP000678393">
    <property type="component" value="Unassembled WGS sequence"/>
</dbReference>
<evidence type="ECO:0000259" key="16">
    <source>
        <dbReference type="Pfam" id="PF05193"/>
    </source>
</evidence>
<dbReference type="GO" id="GO:0006627">
    <property type="term" value="P:protein processing involved in protein targeting to mitochondrion"/>
    <property type="evidence" value="ECO:0007669"/>
    <property type="project" value="TreeGrafter"/>
</dbReference>